<evidence type="ECO:0000313" key="3">
    <source>
        <dbReference type="Proteomes" id="UP000033869"/>
    </source>
</evidence>
<sequence>MADLKRKIFIAAAVIVAIGLISGISAYYYSYYQDHKTKTQKETSKDESKIKKEVNQVDESTFPNSIASFNYYPTGWYVKEKGEDVSIQDRPGTVWLGGGIAPKNVQDITYTGRIISVVKKELDGKPFNEWLRDENENHVIKNGYPVPEHIDGLDGFRFVYSEEISADMPFIYVSNGFSVYIIRFESSGGESDSEGLRVFEEVIKSLNLN</sequence>
<accession>A0A0G0W8I1</accession>
<feature type="transmembrane region" description="Helical" evidence="1">
    <location>
        <begin position="7"/>
        <end position="29"/>
    </location>
</feature>
<comment type="caution">
    <text evidence="2">The sequence shown here is derived from an EMBL/GenBank/DDBJ whole genome shotgun (WGS) entry which is preliminary data.</text>
</comment>
<keyword evidence="1" id="KW-0812">Transmembrane</keyword>
<evidence type="ECO:0000313" key="2">
    <source>
        <dbReference type="EMBL" id="KKS09294.1"/>
    </source>
</evidence>
<organism evidence="2 3">
    <name type="scientific">candidate division CPR2 bacterium GW2011_GWC1_41_48</name>
    <dbReference type="NCBI Taxonomy" id="1618344"/>
    <lineage>
        <taxon>Bacteria</taxon>
        <taxon>Bacteria division CPR2</taxon>
    </lineage>
</organism>
<protein>
    <submittedName>
        <fullName evidence="2">Uncharacterized protein</fullName>
    </submittedName>
</protein>
<keyword evidence="1" id="KW-0472">Membrane</keyword>
<dbReference type="Proteomes" id="UP000033869">
    <property type="component" value="Unassembled WGS sequence"/>
</dbReference>
<evidence type="ECO:0000256" key="1">
    <source>
        <dbReference type="SAM" id="Phobius"/>
    </source>
</evidence>
<keyword evidence="1" id="KW-1133">Transmembrane helix</keyword>
<dbReference type="EMBL" id="LCBL01000002">
    <property type="protein sequence ID" value="KKS09294.1"/>
    <property type="molecule type" value="Genomic_DNA"/>
</dbReference>
<gene>
    <name evidence="2" type="ORF">UU65_C0002G0072</name>
</gene>
<name>A0A0G0W8I1_UNCC2</name>
<dbReference type="AlphaFoldDB" id="A0A0G0W8I1"/>
<reference evidence="2 3" key="1">
    <citation type="journal article" date="2015" name="Nature">
        <title>rRNA introns, odd ribosomes, and small enigmatic genomes across a large radiation of phyla.</title>
        <authorList>
            <person name="Brown C.T."/>
            <person name="Hug L.A."/>
            <person name="Thomas B.C."/>
            <person name="Sharon I."/>
            <person name="Castelle C.J."/>
            <person name="Singh A."/>
            <person name="Wilkins M.J."/>
            <person name="Williams K.H."/>
            <person name="Banfield J.F."/>
        </authorList>
    </citation>
    <scope>NUCLEOTIDE SEQUENCE [LARGE SCALE GENOMIC DNA]</scope>
</reference>
<proteinExistence type="predicted"/>